<protein>
    <submittedName>
        <fullName evidence="1">Uncharacterized protein</fullName>
    </submittedName>
</protein>
<name>A0ABR8JKX8_9BACT</name>
<accession>A0ABR8JKX8</accession>
<evidence type="ECO:0000313" key="2">
    <source>
        <dbReference type="Proteomes" id="UP000642468"/>
    </source>
</evidence>
<organism evidence="1 2">
    <name type="scientific">Hymenobacter duratus</name>
    <dbReference type="NCBI Taxonomy" id="2771356"/>
    <lineage>
        <taxon>Bacteria</taxon>
        <taxon>Pseudomonadati</taxon>
        <taxon>Bacteroidota</taxon>
        <taxon>Cytophagia</taxon>
        <taxon>Cytophagales</taxon>
        <taxon>Hymenobacteraceae</taxon>
        <taxon>Hymenobacter</taxon>
    </lineage>
</organism>
<comment type="caution">
    <text evidence="1">The sequence shown here is derived from an EMBL/GenBank/DDBJ whole genome shotgun (WGS) entry which is preliminary data.</text>
</comment>
<proteinExistence type="predicted"/>
<dbReference type="EMBL" id="JACWZZ010000003">
    <property type="protein sequence ID" value="MBD2716281.1"/>
    <property type="molecule type" value="Genomic_DNA"/>
</dbReference>
<reference evidence="1 2" key="1">
    <citation type="submission" date="2020-09" db="EMBL/GenBank/DDBJ databases">
        <authorList>
            <person name="Kim M.K."/>
        </authorList>
    </citation>
    <scope>NUCLEOTIDE SEQUENCE [LARGE SCALE GENOMIC DNA]</scope>
    <source>
        <strain evidence="1 2">BT646</strain>
    </source>
</reference>
<dbReference type="Proteomes" id="UP000642468">
    <property type="component" value="Unassembled WGS sequence"/>
</dbReference>
<keyword evidence="2" id="KW-1185">Reference proteome</keyword>
<sequence>MNTKQQNQVTMYAAVLRFFEEAGAPLVAIKRIAAGRETLAGLVDRIGVASEAQEHTTTGVTRDREVVKAEAAQKAEILRLLVVALTTDAALRGELKTPLSRMLKAKDAELLRYLKKVDDAVDTIEKTELTDAGYDPQVRQTLQTDLAELLATQGAARQIETGTKVATETLPLLLEQATTVLETQLDPFVKAQQLARPELVAQYEVARRIVRTAARRGTEYRGATVPGRPVLVYDRREAGVVAPMLGNRSGKGLTLRYYTAAAATDLPGKEQGLAVKNRAEVHLPDYSKLGPEDAPYLLVVQEQLDGEGRWVVR</sequence>
<gene>
    <name evidence="1" type="ORF">IC231_14655</name>
</gene>
<dbReference type="RefSeq" id="WP_190785249.1">
    <property type="nucleotide sequence ID" value="NZ_JACWZZ010000003.1"/>
</dbReference>
<evidence type="ECO:0000313" key="1">
    <source>
        <dbReference type="EMBL" id="MBD2716281.1"/>
    </source>
</evidence>